<dbReference type="RefSeq" id="WP_306412121.1">
    <property type="nucleotide sequence ID" value="NZ_JANFPI010000004.1"/>
</dbReference>
<feature type="transmembrane region" description="Helical" evidence="5">
    <location>
        <begin position="12"/>
        <end position="33"/>
    </location>
</feature>
<accession>A0AAE3SVH8</accession>
<gene>
    <name evidence="7" type="ORF">NOF55_14620</name>
</gene>
<dbReference type="InterPro" id="IPR012337">
    <property type="entry name" value="RNaseH-like_sf"/>
</dbReference>
<keyword evidence="7" id="KW-0378">Hydrolase</keyword>
<dbReference type="EMBL" id="JANFPI010000004">
    <property type="protein sequence ID" value="MCX8998345.1"/>
    <property type="molecule type" value="Genomic_DNA"/>
</dbReference>
<comment type="catalytic activity">
    <reaction evidence="4">
        <text>DNA(n) + a 2'-deoxyribonucleoside 5'-triphosphate = DNA(n+1) + diphosphate</text>
        <dbReference type="Rhea" id="RHEA:22508"/>
        <dbReference type="Rhea" id="RHEA-COMP:17339"/>
        <dbReference type="Rhea" id="RHEA-COMP:17340"/>
        <dbReference type="ChEBI" id="CHEBI:33019"/>
        <dbReference type="ChEBI" id="CHEBI:61560"/>
        <dbReference type="ChEBI" id="CHEBI:173112"/>
        <dbReference type="EC" id="2.7.7.7"/>
    </reaction>
</comment>
<keyword evidence="7" id="KW-0540">Nuclease</keyword>
<dbReference type="InterPro" id="IPR006054">
    <property type="entry name" value="DnaQ"/>
</dbReference>
<dbReference type="GO" id="GO:0008408">
    <property type="term" value="F:3'-5' exonuclease activity"/>
    <property type="evidence" value="ECO:0007669"/>
    <property type="project" value="TreeGrafter"/>
</dbReference>
<feature type="transmembrane region" description="Helical" evidence="5">
    <location>
        <begin position="45"/>
        <end position="68"/>
    </location>
</feature>
<evidence type="ECO:0000256" key="3">
    <source>
        <dbReference type="ARBA" id="ARBA00026073"/>
    </source>
</evidence>
<evidence type="ECO:0000313" key="8">
    <source>
        <dbReference type="Proteomes" id="UP001208771"/>
    </source>
</evidence>
<evidence type="ECO:0000256" key="2">
    <source>
        <dbReference type="ARBA" id="ARBA00025483"/>
    </source>
</evidence>
<dbReference type="NCBIfam" id="TIGR00573">
    <property type="entry name" value="dnaq"/>
    <property type="match status" value="1"/>
</dbReference>
<keyword evidence="7" id="KW-0269">Exonuclease</keyword>
<dbReference type="Gene3D" id="3.30.420.10">
    <property type="entry name" value="Ribonuclease H-like superfamily/Ribonuclease H"/>
    <property type="match status" value="1"/>
</dbReference>
<name>A0AAE3SVH8_9HYPH</name>
<sequence>MGVRLGLRIRILLFFVAIAAGVVAMTALGLFLARSRMEDAAAFDALVQGAIVAVFGMCGLIAWIWLLFDTHVARPIEAIASAMRARLHADIAAGMDPAEGRYLGDLAAAASATAARLAEDRNATAESIARETARLSADKRRLEHLLADVPPAVLLCTGRHRLVFYNGVARQLLVDAGQPVCLDRSLLDYLGDGAVRQAHRRLVEAGSRQAVIEFAAATPAGSRRLAARMRLAADNGGDDGAYVMTLRDMTAEIAGSGQPGERDRDEPLHDVVYDFDLLARAPPQTIAGARIEDLTYVVFDTETTGLLPDQGDEVVQIAAVRIVAGKRVRGEAFDMLVNPGRPIPPGATAIHGITDAMVAGAPRILDAVERFHRFAEGAVLVAHNAPFDMAFLRRRERQIGRRFDNPVLDTVLLSAAVFGRGEEHSLDALAARLGVDLPAERRHTAMGDAEATADAFLKLTTILAGKGLTRFGDVLAEARRHGRLAKDPDGTSAAG</sequence>
<feature type="domain" description="Exonuclease" evidence="6">
    <location>
        <begin position="295"/>
        <end position="465"/>
    </location>
</feature>
<dbReference type="GO" id="GO:0005829">
    <property type="term" value="C:cytosol"/>
    <property type="evidence" value="ECO:0007669"/>
    <property type="project" value="TreeGrafter"/>
</dbReference>
<comment type="subunit">
    <text evidence="3">DNA polymerase III contains a core (composed of alpha, epsilon and theta chains) that associates with a tau subunit. This core dimerizes to form the POLIII' complex. PolIII' associates with the gamma complex (composed of gamma, delta, delta', psi and chi chains) and with the beta chain to form the complete DNA polymerase III complex.</text>
</comment>
<dbReference type="SUPFAM" id="SSF53098">
    <property type="entry name" value="Ribonuclease H-like"/>
    <property type="match status" value="1"/>
</dbReference>
<dbReference type="AlphaFoldDB" id="A0AAE3SVH8"/>
<evidence type="ECO:0000313" key="7">
    <source>
        <dbReference type="EMBL" id="MCX8998345.1"/>
    </source>
</evidence>
<reference evidence="7" key="1">
    <citation type="submission" date="2022-07" db="EMBL/GenBank/DDBJ databases">
        <title>Ectorhizobium quercum gen.nov., sp. nov.</title>
        <authorList>
            <person name="Ma T."/>
            <person name="Li Y."/>
        </authorList>
    </citation>
    <scope>NUCLEOTIDE SEQUENCE</scope>
    <source>
        <strain evidence="7">BDR2-2</strain>
    </source>
</reference>
<keyword evidence="5" id="KW-1133">Transmembrane helix</keyword>
<dbReference type="PANTHER" id="PTHR30231:SF41">
    <property type="entry name" value="DNA POLYMERASE III SUBUNIT EPSILON"/>
    <property type="match status" value="1"/>
</dbReference>
<keyword evidence="5" id="KW-0472">Membrane</keyword>
<dbReference type="Proteomes" id="UP001208771">
    <property type="component" value="Unassembled WGS sequence"/>
</dbReference>
<comment type="caution">
    <text evidence="7">The sequence shown here is derived from an EMBL/GenBank/DDBJ whole genome shotgun (WGS) entry which is preliminary data.</text>
</comment>
<keyword evidence="8" id="KW-1185">Reference proteome</keyword>
<proteinExistence type="predicted"/>
<evidence type="ECO:0000256" key="5">
    <source>
        <dbReference type="SAM" id="Phobius"/>
    </source>
</evidence>
<dbReference type="Pfam" id="PF00929">
    <property type="entry name" value="RNase_T"/>
    <property type="match status" value="1"/>
</dbReference>
<evidence type="ECO:0000259" key="6">
    <source>
        <dbReference type="SMART" id="SM00479"/>
    </source>
</evidence>
<dbReference type="FunFam" id="3.30.420.10:FF:000045">
    <property type="entry name" value="3'-5' exonuclease DinG"/>
    <property type="match status" value="1"/>
</dbReference>
<dbReference type="GO" id="GO:0003887">
    <property type="term" value="F:DNA-directed DNA polymerase activity"/>
    <property type="evidence" value="ECO:0007669"/>
    <property type="project" value="UniProtKB-EC"/>
</dbReference>
<dbReference type="SMART" id="SM00479">
    <property type="entry name" value="EXOIII"/>
    <property type="match status" value="1"/>
</dbReference>
<dbReference type="GO" id="GO:0045004">
    <property type="term" value="P:DNA replication proofreading"/>
    <property type="evidence" value="ECO:0007669"/>
    <property type="project" value="TreeGrafter"/>
</dbReference>
<dbReference type="CDD" id="cd06127">
    <property type="entry name" value="DEDDh"/>
    <property type="match status" value="1"/>
</dbReference>
<dbReference type="GO" id="GO:0003677">
    <property type="term" value="F:DNA binding"/>
    <property type="evidence" value="ECO:0007669"/>
    <property type="project" value="InterPro"/>
</dbReference>
<evidence type="ECO:0000256" key="1">
    <source>
        <dbReference type="ARBA" id="ARBA00012417"/>
    </source>
</evidence>
<evidence type="ECO:0000256" key="4">
    <source>
        <dbReference type="ARBA" id="ARBA00049244"/>
    </source>
</evidence>
<dbReference type="PANTHER" id="PTHR30231">
    <property type="entry name" value="DNA POLYMERASE III SUBUNIT EPSILON"/>
    <property type="match status" value="1"/>
</dbReference>
<protein>
    <recommendedName>
        <fullName evidence="1">DNA-directed DNA polymerase</fullName>
        <ecNumber evidence="1">2.7.7.7</ecNumber>
    </recommendedName>
</protein>
<dbReference type="InterPro" id="IPR036397">
    <property type="entry name" value="RNaseH_sf"/>
</dbReference>
<comment type="function">
    <text evidence="2">DNA polymerase III is a complex, multichain enzyme responsible for most of the replicative synthesis in bacteria. The epsilon subunit contain the editing function and is a proofreading 3'-5' exonuclease.</text>
</comment>
<organism evidence="7 8">
    <name type="scientific">Ectorhizobium quercum</name>
    <dbReference type="NCBI Taxonomy" id="2965071"/>
    <lineage>
        <taxon>Bacteria</taxon>
        <taxon>Pseudomonadati</taxon>
        <taxon>Pseudomonadota</taxon>
        <taxon>Alphaproteobacteria</taxon>
        <taxon>Hyphomicrobiales</taxon>
        <taxon>Rhizobiaceae</taxon>
        <taxon>Ectorhizobium</taxon>
    </lineage>
</organism>
<keyword evidence="5" id="KW-0812">Transmembrane</keyword>
<dbReference type="EC" id="2.7.7.7" evidence="1"/>
<dbReference type="InterPro" id="IPR013520">
    <property type="entry name" value="Ribonucl_H"/>
</dbReference>